<dbReference type="Proteomes" id="UP000033115">
    <property type="component" value="Chromosome"/>
</dbReference>
<dbReference type="EMBL" id="CP009933">
    <property type="protein sequence ID" value="AKA71083.1"/>
    <property type="molecule type" value="Genomic_DNA"/>
</dbReference>
<dbReference type="STRING" id="1548.CSCA_3958"/>
<accession>A0A0E3K2T1</accession>
<evidence type="ECO:0000313" key="2">
    <source>
        <dbReference type="Proteomes" id="UP000033115"/>
    </source>
</evidence>
<dbReference type="RefSeq" id="WP_029162460.1">
    <property type="nucleotide sequence ID" value="NZ_CP009933.1"/>
</dbReference>
<reference evidence="1 2" key="1">
    <citation type="journal article" date="2015" name="J. Biotechnol.">
        <title>Complete genome sequence of a malodorant-producing acetogen, Clostridium scatologenes ATCC 25775(T).</title>
        <authorList>
            <person name="Zhu Z."/>
            <person name="Guo T."/>
            <person name="Zheng H."/>
            <person name="Song T."/>
            <person name="Ouyang P."/>
            <person name="Xie J."/>
        </authorList>
    </citation>
    <scope>NUCLEOTIDE SEQUENCE [LARGE SCALE GENOMIC DNA]</scope>
    <source>
        <strain evidence="1 2">ATCC 25775</strain>
    </source>
</reference>
<keyword evidence="1" id="KW-0167">Capsid protein</keyword>
<gene>
    <name evidence="1" type="ORF">CSCA_3958</name>
</gene>
<dbReference type="GO" id="GO:0042601">
    <property type="term" value="C:endospore-forming forespore"/>
    <property type="evidence" value="ECO:0007669"/>
    <property type="project" value="TreeGrafter"/>
</dbReference>
<dbReference type="PANTHER" id="PTHR39179:SF1">
    <property type="entry name" value="SPORE COAT PROTEIN I"/>
    <property type="match status" value="1"/>
</dbReference>
<keyword evidence="2" id="KW-1185">Reference proteome</keyword>
<dbReference type="AlphaFoldDB" id="A0A0E3K2T1"/>
<proteinExistence type="predicted"/>
<dbReference type="PANTHER" id="PTHR39179">
    <property type="entry name" value="SPORE COAT PROTEIN I"/>
    <property type="match status" value="1"/>
</dbReference>
<protein>
    <submittedName>
        <fullName evidence="1">Spore coat protein</fullName>
    </submittedName>
</protein>
<name>A0A0E3K2T1_CLOSL</name>
<sequence>MYCNDVNDTFVKYLQSKGIYHVENFSEKIKYKDISVETIKNQGYIISEFHARTLGYTGYMNKKLSNNIGRVVEQYKVNIKKLNRDLKKINQNGADNELDKILLKNGELYLERAQKCIEKIYINDYIDLIMRSTKRVEMCIGNTYFNNLRKLQNIEVKDIEGCCYNMVEMDFAYFLNKVKRKGLEIDFYSLINEFCSLEDLDTSSAKFILAIISYPYAFMKWCSKYRDKNENFDEKEYYLKLQKAIKEDGNSLV</sequence>
<organism evidence="1 2">
    <name type="scientific">Clostridium scatologenes</name>
    <dbReference type="NCBI Taxonomy" id="1548"/>
    <lineage>
        <taxon>Bacteria</taxon>
        <taxon>Bacillati</taxon>
        <taxon>Bacillota</taxon>
        <taxon>Clostridia</taxon>
        <taxon>Eubacteriales</taxon>
        <taxon>Clostridiaceae</taxon>
        <taxon>Clostridium</taxon>
    </lineage>
</organism>
<dbReference type="KEGG" id="csq:CSCA_3958"/>
<dbReference type="HOGENOM" id="CLU_089578_0_0_9"/>
<dbReference type="Gene3D" id="3.90.1200.10">
    <property type="match status" value="1"/>
</dbReference>
<keyword evidence="1" id="KW-0946">Virion</keyword>
<dbReference type="InterPro" id="IPR047175">
    <property type="entry name" value="CotS-like"/>
</dbReference>
<evidence type="ECO:0000313" key="1">
    <source>
        <dbReference type="EMBL" id="AKA71083.1"/>
    </source>
</evidence>